<keyword evidence="3" id="KW-1185">Reference proteome</keyword>
<name>A0AAN6NU85_9PEZI</name>
<organism evidence="2 3">
    <name type="scientific">Pseudoneurospora amorphoporcata</name>
    <dbReference type="NCBI Taxonomy" id="241081"/>
    <lineage>
        <taxon>Eukaryota</taxon>
        <taxon>Fungi</taxon>
        <taxon>Dikarya</taxon>
        <taxon>Ascomycota</taxon>
        <taxon>Pezizomycotina</taxon>
        <taxon>Sordariomycetes</taxon>
        <taxon>Sordariomycetidae</taxon>
        <taxon>Sordariales</taxon>
        <taxon>Sordariaceae</taxon>
        <taxon>Pseudoneurospora</taxon>
    </lineage>
</organism>
<dbReference type="EMBL" id="MU859157">
    <property type="protein sequence ID" value="KAK3951116.1"/>
    <property type="molecule type" value="Genomic_DNA"/>
</dbReference>
<dbReference type="Proteomes" id="UP001303222">
    <property type="component" value="Unassembled WGS sequence"/>
</dbReference>
<feature type="compositionally biased region" description="Low complexity" evidence="1">
    <location>
        <begin position="811"/>
        <end position="820"/>
    </location>
</feature>
<evidence type="ECO:0000256" key="1">
    <source>
        <dbReference type="SAM" id="MobiDB-lite"/>
    </source>
</evidence>
<protein>
    <submittedName>
        <fullName evidence="2">Uncharacterized protein</fullName>
    </submittedName>
</protein>
<feature type="compositionally biased region" description="Polar residues" evidence="1">
    <location>
        <begin position="821"/>
        <end position="843"/>
    </location>
</feature>
<proteinExistence type="predicted"/>
<reference evidence="2" key="1">
    <citation type="journal article" date="2023" name="Mol. Phylogenet. Evol.">
        <title>Genome-scale phylogeny and comparative genomics of the fungal order Sordariales.</title>
        <authorList>
            <person name="Hensen N."/>
            <person name="Bonometti L."/>
            <person name="Westerberg I."/>
            <person name="Brannstrom I.O."/>
            <person name="Guillou S."/>
            <person name="Cros-Aarteil S."/>
            <person name="Calhoun S."/>
            <person name="Haridas S."/>
            <person name="Kuo A."/>
            <person name="Mondo S."/>
            <person name="Pangilinan J."/>
            <person name="Riley R."/>
            <person name="LaButti K."/>
            <person name="Andreopoulos B."/>
            <person name="Lipzen A."/>
            <person name="Chen C."/>
            <person name="Yan M."/>
            <person name="Daum C."/>
            <person name="Ng V."/>
            <person name="Clum A."/>
            <person name="Steindorff A."/>
            <person name="Ohm R.A."/>
            <person name="Martin F."/>
            <person name="Silar P."/>
            <person name="Natvig D.O."/>
            <person name="Lalanne C."/>
            <person name="Gautier V."/>
            <person name="Ament-Velasquez S.L."/>
            <person name="Kruys A."/>
            <person name="Hutchinson M.I."/>
            <person name="Powell A.J."/>
            <person name="Barry K."/>
            <person name="Miller A.N."/>
            <person name="Grigoriev I.V."/>
            <person name="Debuchy R."/>
            <person name="Gladieux P."/>
            <person name="Hiltunen Thoren M."/>
            <person name="Johannesson H."/>
        </authorList>
    </citation>
    <scope>NUCLEOTIDE SEQUENCE</scope>
    <source>
        <strain evidence="2">CBS 626.80</strain>
    </source>
</reference>
<evidence type="ECO:0000313" key="2">
    <source>
        <dbReference type="EMBL" id="KAK3951116.1"/>
    </source>
</evidence>
<evidence type="ECO:0000313" key="3">
    <source>
        <dbReference type="Proteomes" id="UP001303222"/>
    </source>
</evidence>
<feature type="region of interest" description="Disordered" evidence="1">
    <location>
        <begin position="790"/>
        <end position="843"/>
    </location>
</feature>
<sequence length="892" mass="98984">MVSAATSKWLSDIPVRDLARTSSATKTASNDLNHAPECSRYEDILVRSPAFKWLCASILKELTLQRGPFRSFSNTVQEALDSNELVWIIRFRFQWDLAGFLTHEYGDKDQTLGEVITITGTPDSAQAVTCSTYLHQVWPCVGPEILCAIQDAFRRHGESQGVTEVCDLHLLYGKTRPTKFTAQFQPNTSAFWFDVKGTKEAISEAVEVVAWIVGALRSSDHDTGIFIRPEIGKITYDTDGMKALHIKYARLTPLSNEQGQMAHSPILQNGICWQAMFRNPVVVSEFPILRRPRSLEHSGLEISFDMMASLVQAPRLTQYAGRQYLKGFSSMLVAVKKTDGIVLWHHYYNPSGGRVSYSDAASRESPDCQQISIEDILAARHIIGWCNHAQFRAGDPAIACGSIRPSGLPLPSRKVLLEKITLSAGSTVTAGVSFAIGEKDKPIHISRDSYLLKLKWVHQKSVVLWDVADKRGWLLNGIDALFHLLRNSLESCRTDKFNSLFLFDFSLFKIYTEANKVSAILTLGDHNNRKLGMYVRDENPHTSYITLQDKVEELIGTLERMFDHQSEVRTSKGINANVRLRRRLQGWDFCDLALGRDLDLREASLTMDAFSWVDFVKEIGAVTLLGKGFGELIVPAPGSSRASCQNWAAIPKGKYYLCAGVDDILHIAGDLSSDEKHEDTTVKLLRLTRQRGWLNPSPRGHPFSACPCSTRDSSEAPSNTNCCPVQFVVPATTTKLPRLSKMQHRIMPSHLEESRNGAVIFGQGLVNLIRRLWPDDGVDQIVTVSLTDISAQPNDSFPDSNQQVLNMLPPDGSGSDSGDSATQMDRMTPSPTANPSHPSSCLLVNNGGKSQVFVLSPPSRLGSDEMGEPIDMKQKGTNVIRQRLGNLVVGNR</sequence>
<reference evidence="2" key="2">
    <citation type="submission" date="2023-06" db="EMBL/GenBank/DDBJ databases">
        <authorList>
            <consortium name="Lawrence Berkeley National Laboratory"/>
            <person name="Mondo S.J."/>
            <person name="Hensen N."/>
            <person name="Bonometti L."/>
            <person name="Westerberg I."/>
            <person name="Brannstrom I.O."/>
            <person name="Guillou S."/>
            <person name="Cros-Aarteil S."/>
            <person name="Calhoun S."/>
            <person name="Haridas S."/>
            <person name="Kuo A."/>
            <person name="Pangilinan J."/>
            <person name="Riley R."/>
            <person name="Labutti K."/>
            <person name="Andreopoulos B."/>
            <person name="Lipzen A."/>
            <person name="Chen C."/>
            <person name="Yanf M."/>
            <person name="Daum C."/>
            <person name="Ng V."/>
            <person name="Clum A."/>
            <person name="Steindorff A."/>
            <person name="Ohm R."/>
            <person name="Martin F."/>
            <person name="Silar P."/>
            <person name="Natvig D."/>
            <person name="Lalanne C."/>
            <person name="Gautier V."/>
            <person name="Ament-Velasquez S.L."/>
            <person name="Kruys A."/>
            <person name="Hutchinson M.I."/>
            <person name="Powell A.J."/>
            <person name="Barry K."/>
            <person name="Miller A.N."/>
            <person name="Grigoriev I.V."/>
            <person name="Debuchy R."/>
            <person name="Gladieux P."/>
            <person name="Thoren M.H."/>
            <person name="Johannesson H."/>
        </authorList>
    </citation>
    <scope>NUCLEOTIDE SEQUENCE</scope>
    <source>
        <strain evidence="2">CBS 626.80</strain>
    </source>
</reference>
<gene>
    <name evidence="2" type="ORF">QBC32DRAFT_170328</name>
</gene>
<comment type="caution">
    <text evidence="2">The sequence shown here is derived from an EMBL/GenBank/DDBJ whole genome shotgun (WGS) entry which is preliminary data.</text>
</comment>
<feature type="compositionally biased region" description="Polar residues" evidence="1">
    <location>
        <begin position="790"/>
        <end position="805"/>
    </location>
</feature>
<accession>A0AAN6NU85</accession>
<dbReference type="AlphaFoldDB" id="A0AAN6NU85"/>